<protein>
    <submittedName>
        <fullName evidence="1">Uncharacterized protein</fullName>
    </submittedName>
</protein>
<proteinExistence type="predicted"/>
<dbReference type="EMBL" id="WWTB01000002">
    <property type="protein sequence ID" value="MZJ85044.1"/>
    <property type="molecule type" value="Genomic_DNA"/>
</dbReference>
<comment type="caution">
    <text evidence="1">The sequence shown here is derived from an EMBL/GenBank/DDBJ whole genome shotgun (WGS) entry which is preliminary data.</text>
</comment>
<dbReference type="Proteomes" id="UP000481598">
    <property type="component" value="Unassembled WGS sequence"/>
</dbReference>
<accession>A0A6L8RH48</accession>
<sequence>MKTNLKHMHQRFFPVFLMEKSFDRKNNAGAAIRLDIPNGGASNDTVMKICSLINTALSLLKSGESRINDGDRQRSGGGNARMTQIAIGCGSITRLFNQVEIACPPRQELICKQLNLIAEKEGSDSLFEKIELYPTELPGAIAFQDIKAPKRLAAPS</sequence>
<dbReference type="AlphaFoldDB" id="A0A6L8RH48"/>
<name>A0A6L8RH48_9ACTN</name>
<gene>
    <name evidence="1" type="ORF">GT635_00975</name>
</gene>
<evidence type="ECO:0000313" key="1">
    <source>
        <dbReference type="EMBL" id="MZJ85044.1"/>
    </source>
</evidence>
<reference evidence="1 2" key="1">
    <citation type="journal article" date="2019" name="Nat. Med.">
        <title>A library of human gut bacterial isolates paired with longitudinal multiomics data enables mechanistic microbiome research.</title>
        <authorList>
            <person name="Poyet M."/>
            <person name="Groussin M."/>
            <person name="Gibbons S.M."/>
            <person name="Avila-Pacheco J."/>
            <person name="Jiang X."/>
            <person name="Kearney S.M."/>
            <person name="Perrotta A.R."/>
            <person name="Berdy B."/>
            <person name="Zhao S."/>
            <person name="Lieberman T.D."/>
            <person name="Swanson P.K."/>
            <person name="Smith M."/>
            <person name="Roesemann S."/>
            <person name="Alexander J.E."/>
            <person name="Rich S.A."/>
            <person name="Livny J."/>
            <person name="Vlamakis H."/>
            <person name="Clish C."/>
            <person name="Bullock K."/>
            <person name="Deik A."/>
            <person name="Scott J."/>
            <person name="Pierce K.A."/>
            <person name="Xavier R.J."/>
            <person name="Alm E.J."/>
        </authorList>
    </citation>
    <scope>NUCLEOTIDE SEQUENCE [LARGE SCALE GENOMIC DNA]</scope>
    <source>
        <strain evidence="1 2">BIOML-A10</strain>
    </source>
</reference>
<organism evidence="1 2">
    <name type="scientific">Collinsella aerofaciens</name>
    <dbReference type="NCBI Taxonomy" id="74426"/>
    <lineage>
        <taxon>Bacteria</taxon>
        <taxon>Bacillati</taxon>
        <taxon>Actinomycetota</taxon>
        <taxon>Coriobacteriia</taxon>
        <taxon>Coriobacteriales</taxon>
        <taxon>Coriobacteriaceae</taxon>
        <taxon>Collinsella</taxon>
    </lineage>
</organism>
<evidence type="ECO:0000313" key="2">
    <source>
        <dbReference type="Proteomes" id="UP000481598"/>
    </source>
</evidence>